<gene>
    <name evidence="2" type="ORF">SVIM_LOCUS320963</name>
</gene>
<evidence type="ECO:0000256" key="1">
    <source>
        <dbReference type="ARBA" id="ARBA00010105"/>
    </source>
</evidence>
<organism evidence="2">
    <name type="scientific">Salix viminalis</name>
    <name type="common">Common osier</name>
    <name type="synonym">Basket willow</name>
    <dbReference type="NCBI Taxonomy" id="40686"/>
    <lineage>
        <taxon>Eukaryota</taxon>
        <taxon>Viridiplantae</taxon>
        <taxon>Streptophyta</taxon>
        <taxon>Embryophyta</taxon>
        <taxon>Tracheophyta</taxon>
        <taxon>Spermatophyta</taxon>
        <taxon>Magnoliopsida</taxon>
        <taxon>eudicotyledons</taxon>
        <taxon>Gunneridae</taxon>
        <taxon>Pentapetalae</taxon>
        <taxon>rosids</taxon>
        <taxon>fabids</taxon>
        <taxon>Malpighiales</taxon>
        <taxon>Salicaceae</taxon>
        <taxon>Saliceae</taxon>
        <taxon>Salix</taxon>
    </lineage>
</organism>
<dbReference type="PANTHER" id="PTHR11215:SF1">
    <property type="entry name" value="MYG1 EXONUCLEASE"/>
    <property type="match status" value="1"/>
</dbReference>
<sequence>MTLRYKNDLLEAGRCFMKVEKGLDDVLDVGGVYDPSRDRYDGHQNGFGEVFCLLDMDSLPSFAVQALFIRKYNCLLDKRTAHEASGSLETLHTMLGWCYVESWVGMAIDAINNGINHYDMDQPPRYVKNTHNVFRVGRLYLNWTDPDQSHKKENEAFERAMAITGNEIA</sequence>
<dbReference type="InterPro" id="IPR003226">
    <property type="entry name" value="MYG1_exonuclease"/>
</dbReference>
<dbReference type="EMBL" id="CAADRP010001707">
    <property type="protein sequence ID" value="VFU48772.1"/>
    <property type="molecule type" value="Genomic_DNA"/>
</dbReference>
<dbReference type="GO" id="GO:0005737">
    <property type="term" value="C:cytoplasm"/>
    <property type="evidence" value="ECO:0007669"/>
    <property type="project" value="TreeGrafter"/>
</dbReference>
<accession>A0A6N2M3Y1</accession>
<dbReference type="Pfam" id="PF03690">
    <property type="entry name" value="MYG1_exonuc"/>
    <property type="match status" value="1"/>
</dbReference>
<reference evidence="2" key="1">
    <citation type="submission" date="2019-03" db="EMBL/GenBank/DDBJ databases">
        <authorList>
            <person name="Mank J."/>
            <person name="Almeida P."/>
        </authorList>
    </citation>
    <scope>NUCLEOTIDE SEQUENCE</scope>
    <source>
        <strain evidence="2">78183</strain>
    </source>
</reference>
<name>A0A6N2M3Y1_SALVM</name>
<evidence type="ECO:0000313" key="2">
    <source>
        <dbReference type="EMBL" id="VFU48772.1"/>
    </source>
</evidence>
<comment type="similarity">
    <text evidence="1">Belongs to the MYG1 family.</text>
</comment>
<dbReference type="AlphaFoldDB" id="A0A6N2M3Y1"/>
<dbReference type="PANTHER" id="PTHR11215">
    <property type="entry name" value="METAL DEPENDENT HYDROLASE - RELATED"/>
    <property type="match status" value="1"/>
</dbReference>
<protein>
    <submittedName>
        <fullName evidence="2">Uncharacterized protein</fullName>
    </submittedName>
</protein>
<dbReference type="GO" id="GO:0005634">
    <property type="term" value="C:nucleus"/>
    <property type="evidence" value="ECO:0007669"/>
    <property type="project" value="TreeGrafter"/>
</dbReference>
<proteinExistence type="inferred from homology"/>